<name>A0AA39ZPB9_9PEZI</name>
<dbReference type="EMBL" id="JAUKTV010000030">
    <property type="protein sequence ID" value="KAK0701207.1"/>
    <property type="molecule type" value="Genomic_DNA"/>
</dbReference>
<proteinExistence type="predicted"/>
<accession>A0AA39ZPB9</accession>
<feature type="transmembrane region" description="Helical" evidence="1">
    <location>
        <begin position="20"/>
        <end position="40"/>
    </location>
</feature>
<keyword evidence="1" id="KW-1133">Transmembrane helix</keyword>
<evidence type="ECO:0000313" key="3">
    <source>
        <dbReference type="Proteomes" id="UP001172159"/>
    </source>
</evidence>
<evidence type="ECO:0000256" key="1">
    <source>
        <dbReference type="SAM" id="Phobius"/>
    </source>
</evidence>
<evidence type="ECO:0000313" key="2">
    <source>
        <dbReference type="EMBL" id="KAK0701207.1"/>
    </source>
</evidence>
<gene>
    <name evidence="2" type="ORF">B0T21DRAFT_379148</name>
</gene>
<organism evidence="2 3">
    <name type="scientific">Apiosordaria backusii</name>
    <dbReference type="NCBI Taxonomy" id="314023"/>
    <lineage>
        <taxon>Eukaryota</taxon>
        <taxon>Fungi</taxon>
        <taxon>Dikarya</taxon>
        <taxon>Ascomycota</taxon>
        <taxon>Pezizomycotina</taxon>
        <taxon>Sordariomycetes</taxon>
        <taxon>Sordariomycetidae</taxon>
        <taxon>Sordariales</taxon>
        <taxon>Lasiosphaeriaceae</taxon>
        <taxon>Apiosordaria</taxon>
    </lineage>
</organism>
<keyword evidence="1" id="KW-0472">Membrane</keyword>
<dbReference type="Proteomes" id="UP001172159">
    <property type="component" value="Unassembled WGS sequence"/>
</dbReference>
<comment type="caution">
    <text evidence="2">The sequence shown here is derived from an EMBL/GenBank/DDBJ whole genome shotgun (WGS) entry which is preliminary data.</text>
</comment>
<dbReference type="AlphaFoldDB" id="A0AA39ZPB9"/>
<reference evidence="2" key="1">
    <citation type="submission" date="2023-06" db="EMBL/GenBank/DDBJ databases">
        <title>Genome-scale phylogeny and comparative genomics of the fungal order Sordariales.</title>
        <authorList>
            <consortium name="Lawrence Berkeley National Laboratory"/>
            <person name="Hensen N."/>
            <person name="Bonometti L."/>
            <person name="Westerberg I."/>
            <person name="Brannstrom I.O."/>
            <person name="Guillou S."/>
            <person name="Cros-Aarteil S."/>
            <person name="Calhoun S."/>
            <person name="Haridas S."/>
            <person name="Kuo A."/>
            <person name="Mondo S."/>
            <person name="Pangilinan J."/>
            <person name="Riley R."/>
            <person name="Labutti K."/>
            <person name="Andreopoulos B."/>
            <person name="Lipzen A."/>
            <person name="Chen C."/>
            <person name="Yanf M."/>
            <person name="Daum C."/>
            <person name="Ng V."/>
            <person name="Clum A."/>
            <person name="Steindorff A."/>
            <person name="Ohm R."/>
            <person name="Martin F."/>
            <person name="Silar P."/>
            <person name="Natvig D."/>
            <person name="Lalanne C."/>
            <person name="Gautier V."/>
            <person name="Ament-Velasquez S.L."/>
            <person name="Kruys A."/>
            <person name="Hutchinson M.I."/>
            <person name="Powell A.J."/>
            <person name="Barry K."/>
            <person name="Miller A.N."/>
            <person name="Grigoriev I.V."/>
            <person name="Debuchy R."/>
            <person name="Gladieux P."/>
            <person name="Thoren M.H."/>
            <person name="Johannesson H."/>
        </authorList>
    </citation>
    <scope>NUCLEOTIDE SEQUENCE</scope>
    <source>
        <strain evidence="2">CBS 540.89</strain>
    </source>
</reference>
<keyword evidence="3" id="KW-1185">Reference proteome</keyword>
<keyword evidence="1" id="KW-0812">Transmembrane</keyword>
<protein>
    <submittedName>
        <fullName evidence="2">Uncharacterized protein</fullName>
    </submittedName>
</protein>
<sequence length="90" mass="10358">MFIVHASRLTQLLVYAANRYISALLMSLKVVVFASSWSLLPLSIHCSQKSFLSFNIWLLGSHRQLKPYMVHLLGEWGRCVIWKACLFLCT</sequence>